<sequence length="610" mass="67493">MTPSLQCDQNVMTFTASGGGFTNLFVGSDEGVSISLFDLPSLCGYTVKTSWGGLELTVPYDSSCYITQEDGKVVLPLEWWGSPLKLSCPIWRPLPAPTVYCSPNGMVLHIVGQKEDLPTLGFKVEGRWGPLVTDECASLVIAHPGEIFLFILTSALCITVEHGVHLWLVMDELEYTVSCPEFPHVPPLSPYGPVTPAPPSFPPFLTLQTLNPIYLNAKLPHIHAPQPLQTVEVPCPLTTPAPPPYTPPPYTPPPYTPPPYTPPPYRPPPYTPPPYRPPPYSPAPPFTHKPEVHCSLHHMTVIFPSGTSLELFVKECNLPPEHRLPCGLGSVSQPQCVSMGCCFGKHHPACYYPMDECTADRHFVFSVPAFLTEPPLSLTSLVAGGNPSCTPQKVTSDERALFKVPMDACGARRMQVGKTLIYILEVNNIVKSVSLNYGTITRDSPVRLLVECRFLPGSALTVSYMVKTPTLGPGIQTPGVFGVQIRIAKDSQYKSYYPQYHQPLQMLLGKPLYLEVRLLNSPDPSLVLLVHYCVAYPRSGKAIWVLLYNGCPNPLDPQPNKIISNPEVPARAQTRHFTISTFQFLPDGEFKDSNEELRRRRFVLVEIMSW</sequence>
<dbReference type="GO" id="GO:0035804">
    <property type="term" value="F:structural constituent of egg coat"/>
    <property type="evidence" value="ECO:0007669"/>
    <property type="project" value="TreeGrafter"/>
</dbReference>
<evidence type="ECO:0000256" key="7">
    <source>
        <dbReference type="ARBA" id="ARBA00022989"/>
    </source>
</evidence>
<evidence type="ECO:0000256" key="5">
    <source>
        <dbReference type="ARBA" id="ARBA00022685"/>
    </source>
</evidence>
<feature type="disulfide bond" evidence="13">
    <location>
        <begin position="316"/>
        <end position="342"/>
    </location>
</feature>
<evidence type="ECO:0000256" key="2">
    <source>
        <dbReference type="ARBA" id="ARBA00022475"/>
    </source>
</evidence>
<dbReference type="SMART" id="SM00018">
    <property type="entry name" value="PD"/>
    <property type="match status" value="1"/>
</dbReference>
<evidence type="ECO:0000256" key="11">
    <source>
        <dbReference type="ARBA" id="ARBA00023279"/>
    </source>
</evidence>
<proteinExistence type="predicted"/>
<feature type="disulfide bond" evidence="13">
    <location>
        <begin position="326"/>
        <end position="341"/>
    </location>
</feature>
<evidence type="ECO:0000256" key="3">
    <source>
        <dbReference type="ARBA" id="ARBA00022525"/>
    </source>
</evidence>
<dbReference type="Gene3D" id="2.60.40.4100">
    <property type="entry name" value="Zona pellucida, ZP-C domain"/>
    <property type="match status" value="1"/>
</dbReference>
<evidence type="ECO:0000256" key="13">
    <source>
        <dbReference type="PROSITE-ProRule" id="PRU00779"/>
    </source>
</evidence>
<keyword evidence="6" id="KW-0812">Transmembrane</keyword>
<keyword evidence="2" id="KW-1003">Cell membrane</keyword>
<keyword evidence="8" id="KW-0472">Membrane</keyword>
<dbReference type="InterPro" id="IPR000519">
    <property type="entry name" value="P_trefoil_dom"/>
</dbReference>
<reference evidence="16 17" key="1">
    <citation type="submission" date="2024-04" db="EMBL/GenBank/DDBJ databases">
        <authorList>
            <person name="Waldvogel A.-M."/>
            <person name="Schoenle A."/>
        </authorList>
    </citation>
    <scope>NUCLEOTIDE SEQUENCE [LARGE SCALE GENOMIC DNA]</scope>
</reference>
<dbReference type="InterPro" id="IPR055355">
    <property type="entry name" value="ZP-C"/>
</dbReference>
<keyword evidence="5" id="KW-0165">Cleavage on pair of basic residues</keyword>
<protein>
    <submittedName>
        <fullName evidence="16">Uncharacterized protein</fullName>
    </submittedName>
</protein>
<dbReference type="GO" id="GO:0035805">
    <property type="term" value="C:egg coat"/>
    <property type="evidence" value="ECO:0007669"/>
    <property type="project" value="UniProtKB-SubCell"/>
</dbReference>
<dbReference type="InterPro" id="IPR051148">
    <property type="entry name" value="Zona_Pellucida_Domain_gp"/>
</dbReference>
<keyword evidence="3" id="KW-0964">Secreted</keyword>
<keyword evidence="9 13" id="KW-1015">Disulfide bond</keyword>
<evidence type="ECO:0000256" key="12">
    <source>
        <dbReference type="ARBA" id="ARBA00024183"/>
    </source>
</evidence>
<comment type="subcellular location">
    <subcellularLocation>
        <location evidence="1">Cell membrane</location>
        <topology evidence="1">Single-pass type I membrane protein</topology>
    </subcellularLocation>
    <subcellularLocation>
        <location evidence="12">Zona pellucida</location>
    </subcellularLocation>
</comment>
<evidence type="ECO:0000256" key="10">
    <source>
        <dbReference type="ARBA" id="ARBA00023180"/>
    </source>
</evidence>
<name>A0AAV2LPE8_KNICA</name>
<dbReference type="CDD" id="cd00111">
    <property type="entry name" value="Trefoil"/>
    <property type="match status" value="1"/>
</dbReference>
<dbReference type="PROSITE" id="PS51448">
    <property type="entry name" value="P_TREFOIL_2"/>
    <property type="match status" value="1"/>
</dbReference>
<dbReference type="PROSITE" id="PS51034">
    <property type="entry name" value="ZP_2"/>
    <property type="match status" value="1"/>
</dbReference>
<evidence type="ECO:0000259" key="14">
    <source>
        <dbReference type="PROSITE" id="PS51034"/>
    </source>
</evidence>
<dbReference type="PANTHER" id="PTHR23343">
    <property type="entry name" value="ZONA PELLUCIDA SPERM-BINDING PROTEIN"/>
    <property type="match status" value="1"/>
</dbReference>
<dbReference type="AlphaFoldDB" id="A0AAV2LPE8"/>
<dbReference type="InterPro" id="IPR042235">
    <property type="entry name" value="ZP-C_dom"/>
</dbReference>
<dbReference type="Gene3D" id="4.10.110.10">
    <property type="entry name" value="Spasmolytic Protein, domain 1"/>
    <property type="match status" value="1"/>
</dbReference>
<dbReference type="Pfam" id="PF00088">
    <property type="entry name" value="Trefoil"/>
    <property type="match status" value="1"/>
</dbReference>
<keyword evidence="17" id="KW-1185">Reference proteome</keyword>
<evidence type="ECO:0000256" key="1">
    <source>
        <dbReference type="ARBA" id="ARBA00004251"/>
    </source>
</evidence>
<dbReference type="Pfam" id="PF00100">
    <property type="entry name" value="Zona_pellucida"/>
    <property type="match status" value="1"/>
</dbReference>
<dbReference type="PANTHER" id="PTHR23343:SF117">
    <property type="entry name" value="ZONA PELLUCIDA SPERM-BINDING PROTEIN 4-LIKE ISOFORM X1"/>
    <property type="match status" value="1"/>
</dbReference>
<keyword evidence="4" id="KW-0272">Extracellular matrix</keyword>
<evidence type="ECO:0000256" key="8">
    <source>
        <dbReference type="ARBA" id="ARBA00023136"/>
    </source>
</evidence>
<dbReference type="InterPro" id="IPR001507">
    <property type="entry name" value="ZP_dom"/>
</dbReference>
<keyword evidence="10" id="KW-0325">Glycoprotein</keyword>
<feature type="domain" description="ZP" evidence="14">
    <location>
        <begin position="356"/>
        <end position="610"/>
    </location>
</feature>
<evidence type="ECO:0000256" key="9">
    <source>
        <dbReference type="ARBA" id="ARBA00023157"/>
    </source>
</evidence>
<dbReference type="SMART" id="SM00241">
    <property type="entry name" value="ZP"/>
    <property type="match status" value="1"/>
</dbReference>
<organism evidence="16 17">
    <name type="scientific">Knipowitschia caucasica</name>
    <name type="common">Caucasian dwarf goby</name>
    <name type="synonym">Pomatoschistus caucasicus</name>
    <dbReference type="NCBI Taxonomy" id="637954"/>
    <lineage>
        <taxon>Eukaryota</taxon>
        <taxon>Metazoa</taxon>
        <taxon>Chordata</taxon>
        <taxon>Craniata</taxon>
        <taxon>Vertebrata</taxon>
        <taxon>Euteleostomi</taxon>
        <taxon>Actinopterygii</taxon>
        <taxon>Neopterygii</taxon>
        <taxon>Teleostei</taxon>
        <taxon>Neoteleostei</taxon>
        <taxon>Acanthomorphata</taxon>
        <taxon>Gobiaria</taxon>
        <taxon>Gobiiformes</taxon>
        <taxon>Gobioidei</taxon>
        <taxon>Gobiidae</taxon>
        <taxon>Gobiinae</taxon>
        <taxon>Knipowitschia</taxon>
    </lineage>
</organism>
<dbReference type="InterPro" id="IPR044913">
    <property type="entry name" value="P_trefoil_dom_sf"/>
</dbReference>
<evidence type="ECO:0000256" key="6">
    <source>
        <dbReference type="ARBA" id="ARBA00022692"/>
    </source>
</evidence>
<evidence type="ECO:0000259" key="15">
    <source>
        <dbReference type="PROSITE" id="PS51448"/>
    </source>
</evidence>
<dbReference type="GO" id="GO:0060468">
    <property type="term" value="P:prevention of polyspermy"/>
    <property type="evidence" value="ECO:0007669"/>
    <property type="project" value="TreeGrafter"/>
</dbReference>
<dbReference type="GO" id="GO:0032190">
    <property type="term" value="F:acrosin binding"/>
    <property type="evidence" value="ECO:0007669"/>
    <property type="project" value="TreeGrafter"/>
</dbReference>
<evidence type="ECO:0000313" key="16">
    <source>
        <dbReference type="EMBL" id="CAL1601539.1"/>
    </source>
</evidence>
<comment type="caution">
    <text evidence="13">Lacks conserved residue(s) required for the propagation of feature annotation.</text>
</comment>
<accession>A0AAV2LPE8</accession>
<keyword evidence="7" id="KW-1133">Transmembrane helix</keyword>
<feature type="domain" description="P-type" evidence="15">
    <location>
        <begin position="314"/>
        <end position="354"/>
    </location>
</feature>
<dbReference type="InterPro" id="IPR055356">
    <property type="entry name" value="ZP-N"/>
</dbReference>
<dbReference type="PRINTS" id="PR01217">
    <property type="entry name" value="PRICHEXTENSN"/>
</dbReference>
<evidence type="ECO:0000256" key="4">
    <source>
        <dbReference type="ARBA" id="ARBA00022530"/>
    </source>
</evidence>
<dbReference type="Proteomes" id="UP001497482">
    <property type="component" value="Chromosome 3"/>
</dbReference>
<dbReference type="Gene3D" id="2.60.40.3210">
    <property type="entry name" value="Zona pellucida, ZP-N domain"/>
    <property type="match status" value="1"/>
</dbReference>
<dbReference type="GO" id="GO:0005886">
    <property type="term" value="C:plasma membrane"/>
    <property type="evidence" value="ECO:0007669"/>
    <property type="project" value="UniProtKB-SubCell"/>
</dbReference>
<evidence type="ECO:0000313" key="17">
    <source>
        <dbReference type="Proteomes" id="UP001497482"/>
    </source>
</evidence>
<dbReference type="GO" id="GO:0007339">
    <property type="term" value="P:binding of sperm to zona pellucida"/>
    <property type="evidence" value="ECO:0007669"/>
    <property type="project" value="TreeGrafter"/>
</dbReference>
<dbReference type="SUPFAM" id="SSF57492">
    <property type="entry name" value="Trefoil"/>
    <property type="match status" value="1"/>
</dbReference>
<keyword evidence="11" id="KW-0278">Fertilization</keyword>
<dbReference type="EMBL" id="OZ035825">
    <property type="protein sequence ID" value="CAL1601539.1"/>
    <property type="molecule type" value="Genomic_DNA"/>
</dbReference>
<dbReference type="Pfam" id="PF23344">
    <property type="entry name" value="ZP-N"/>
    <property type="match status" value="1"/>
</dbReference>
<gene>
    <name evidence="16" type="ORF">KC01_LOCUS29485</name>
</gene>